<evidence type="ECO:0000256" key="1">
    <source>
        <dbReference type="ARBA" id="ARBA00009437"/>
    </source>
</evidence>
<evidence type="ECO:0000256" key="3">
    <source>
        <dbReference type="ARBA" id="ARBA00023125"/>
    </source>
</evidence>
<dbReference type="PANTHER" id="PTHR30126">
    <property type="entry name" value="HTH-TYPE TRANSCRIPTIONAL REGULATOR"/>
    <property type="match status" value="1"/>
</dbReference>
<dbReference type="HOGENOM" id="CLU_039613_6_5_6"/>
<dbReference type="PROSITE" id="PS50931">
    <property type="entry name" value="HTH_LYSR"/>
    <property type="match status" value="1"/>
</dbReference>
<dbReference type="KEGG" id="acx:Achr_17270"/>
<keyword evidence="7" id="KW-1185">Reference proteome</keyword>
<dbReference type="SUPFAM" id="SSF46785">
    <property type="entry name" value="Winged helix' DNA-binding domain"/>
    <property type="match status" value="1"/>
</dbReference>
<name>A0A0C4WLJ7_9GAMM</name>
<keyword evidence="4" id="KW-0804">Transcription</keyword>
<dbReference type="InterPro" id="IPR036388">
    <property type="entry name" value="WH-like_DNA-bd_sf"/>
</dbReference>
<dbReference type="Pfam" id="PF00126">
    <property type="entry name" value="HTH_1"/>
    <property type="match status" value="1"/>
</dbReference>
<dbReference type="Gene3D" id="1.10.10.10">
    <property type="entry name" value="Winged helix-like DNA-binding domain superfamily/Winged helix DNA-binding domain"/>
    <property type="match status" value="1"/>
</dbReference>
<dbReference type="RefSeq" id="WP_039803592.1">
    <property type="nucleotide sequence ID" value="NZ_CP010415.1"/>
</dbReference>
<dbReference type="InterPro" id="IPR000847">
    <property type="entry name" value="LysR_HTH_N"/>
</dbReference>
<dbReference type="STRING" id="1328314.Achr_17270"/>
<dbReference type="GO" id="GO:0000976">
    <property type="term" value="F:transcription cis-regulatory region binding"/>
    <property type="evidence" value="ECO:0007669"/>
    <property type="project" value="TreeGrafter"/>
</dbReference>
<dbReference type="GO" id="GO:0003700">
    <property type="term" value="F:DNA-binding transcription factor activity"/>
    <property type="evidence" value="ECO:0007669"/>
    <property type="project" value="InterPro"/>
</dbReference>
<dbReference type="PANTHER" id="PTHR30126:SF39">
    <property type="entry name" value="HTH-TYPE TRANSCRIPTIONAL REGULATOR CYSL"/>
    <property type="match status" value="1"/>
</dbReference>
<feature type="domain" description="HTH lysR-type" evidence="5">
    <location>
        <begin position="1"/>
        <end position="58"/>
    </location>
</feature>
<keyword evidence="2" id="KW-0805">Transcription regulation</keyword>
<dbReference type="SUPFAM" id="SSF53850">
    <property type="entry name" value="Periplasmic binding protein-like II"/>
    <property type="match status" value="1"/>
</dbReference>
<accession>A0A0C4WLJ7</accession>
<dbReference type="Gene3D" id="3.40.190.10">
    <property type="entry name" value="Periplasmic binding protein-like II"/>
    <property type="match status" value="2"/>
</dbReference>
<evidence type="ECO:0000256" key="4">
    <source>
        <dbReference type="ARBA" id="ARBA00023163"/>
    </source>
</evidence>
<protein>
    <submittedName>
        <fullName evidence="6">Transcriptional regulator LysR family protein</fullName>
    </submittedName>
</protein>
<evidence type="ECO:0000313" key="7">
    <source>
        <dbReference type="Proteomes" id="UP000068210"/>
    </source>
</evidence>
<evidence type="ECO:0000259" key="5">
    <source>
        <dbReference type="PROSITE" id="PS50931"/>
    </source>
</evidence>
<evidence type="ECO:0000256" key="2">
    <source>
        <dbReference type="ARBA" id="ARBA00023015"/>
    </source>
</evidence>
<dbReference type="InterPro" id="IPR005119">
    <property type="entry name" value="LysR_subst-bd"/>
</dbReference>
<dbReference type="AlphaFoldDB" id="A0A0C4WLJ7"/>
<proteinExistence type="inferred from homology"/>
<organism evidence="6 7">
    <name type="scientific">Azotobacter chroococcum NCIMB 8003</name>
    <dbReference type="NCBI Taxonomy" id="1328314"/>
    <lineage>
        <taxon>Bacteria</taxon>
        <taxon>Pseudomonadati</taxon>
        <taxon>Pseudomonadota</taxon>
        <taxon>Gammaproteobacteria</taxon>
        <taxon>Pseudomonadales</taxon>
        <taxon>Pseudomonadaceae</taxon>
        <taxon>Azotobacter</taxon>
    </lineage>
</organism>
<dbReference type="Proteomes" id="UP000068210">
    <property type="component" value="Chromosome"/>
</dbReference>
<dbReference type="Pfam" id="PF03466">
    <property type="entry name" value="LysR_substrate"/>
    <property type="match status" value="1"/>
</dbReference>
<evidence type="ECO:0000313" key="6">
    <source>
        <dbReference type="EMBL" id="AJE21184.1"/>
    </source>
</evidence>
<dbReference type="CDD" id="cd05466">
    <property type="entry name" value="PBP2_LTTR_substrate"/>
    <property type="match status" value="1"/>
</dbReference>
<reference evidence="6 7" key="1">
    <citation type="journal article" date="2015" name="PLoS ONE">
        <title>Azotobacter Genomes: The Genome of Azotobacter chroococcum NCIMB 8003 (ATCC 4412).</title>
        <authorList>
            <person name="Robson R.L."/>
            <person name="Jones R."/>
            <person name="Robson R.M."/>
            <person name="Schwartz A."/>
            <person name="Richardson T.H."/>
        </authorList>
    </citation>
    <scope>NUCLEOTIDE SEQUENCE [LARGE SCALE GENOMIC DNA]</scope>
    <source>
        <strain evidence="6 7">NCIMB 8003</strain>
    </source>
</reference>
<dbReference type="InterPro" id="IPR036390">
    <property type="entry name" value="WH_DNA-bd_sf"/>
</dbReference>
<gene>
    <name evidence="6" type="ORF">Achr_17270</name>
</gene>
<dbReference type="EMBL" id="CP010415">
    <property type="protein sequence ID" value="AJE21184.1"/>
    <property type="molecule type" value="Genomic_DNA"/>
</dbReference>
<comment type="similarity">
    <text evidence="1">Belongs to the LysR transcriptional regulatory family.</text>
</comment>
<sequence>MKTDDIEAFVAVVRCQSLSLAADSLQLTQSAITRRVQNFEDDLGTLLLDRNTKPLKPTAMGLRVYEQCREVLRSMDVLREIVARDAPPSGTLRLGVPQTIGDVVLLDTLEQLRNTYPDLQTQVSSGWGSTLLERLENLELDAVAALFPASKSFPEGIAATSLGRLRLLVVAARGSSERRGGRLADCCDRGWVLNPDGCGFRAGLQHAMAEQGLKLRINLETFGSELQLGLVAKNLGLGLVPEPLLLASRYREQLEVVALADFKPTVDLWLLQPRFVGNLHGAIELFGSLVARHLASPPTASGV</sequence>
<dbReference type="FunFam" id="1.10.10.10:FF:000001">
    <property type="entry name" value="LysR family transcriptional regulator"/>
    <property type="match status" value="1"/>
</dbReference>
<keyword evidence="3" id="KW-0238">DNA-binding</keyword>